<evidence type="ECO:0000256" key="11">
    <source>
        <dbReference type="ARBA" id="ARBA00022614"/>
    </source>
</evidence>
<evidence type="ECO:0000256" key="24">
    <source>
        <dbReference type="ARBA" id="ARBA00023180"/>
    </source>
</evidence>
<dbReference type="InterPro" id="IPR055414">
    <property type="entry name" value="LRR_R13L4/SHOC2-like"/>
</dbReference>
<evidence type="ECO:0000256" key="12">
    <source>
        <dbReference type="ARBA" id="ARBA00022679"/>
    </source>
</evidence>
<dbReference type="GO" id="GO:0006952">
    <property type="term" value="P:defense response"/>
    <property type="evidence" value="ECO:0007669"/>
    <property type="project" value="UniProtKB-KW"/>
</dbReference>
<protein>
    <recommendedName>
        <fullName evidence="5">non-specific serine/threonine protein kinase</fullName>
        <ecNumber evidence="5">2.7.11.1</ecNumber>
    </recommendedName>
</protein>
<evidence type="ECO:0000256" key="4">
    <source>
        <dbReference type="ARBA" id="ARBA00008684"/>
    </source>
</evidence>
<dbReference type="GO" id="GO:0033612">
    <property type="term" value="F:receptor serine/threonine kinase binding"/>
    <property type="evidence" value="ECO:0007669"/>
    <property type="project" value="TreeGrafter"/>
</dbReference>
<dbReference type="SUPFAM" id="SSF52047">
    <property type="entry name" value="RNI-like"/>
    <property type="match status" value="1"/>
</dbReference>
<comment type="subcellular location">
    <subcellularLocation>
        <location evidence="1">Cell membrane</location>
        <topology evidence="1">Single-pass membrane protein</topology>
    </subcellularLocation>
    <subcellularLocation>
        <location evidence="2">Membrane</location>
        <topology evidence="2">Peripheral membrane protein</topology>
    </subcellularLocation>
    <subcellularLocation>
        <location evidence="3">Secreted</location>
        <location evidence="3">Cell wall</location>
    </subcellularLocation>
</comment>
<dbReference type="Gene3D" id="1.10.510.10">
    <property type="entry name" value="Transferase(Phosphotransferase) domain 1"/>
    <property type="match status" value="1"/>
</dbReference>
<dbReference type="EMBL" id="JAYMYQ010000011">
    <property type="protein sequence ID" value="KAK7306513.1"/>
    <property type="molecule type" value="Genomic_DNA"/>
</dbReference>
<dbReference type="Pfam" id="PF07714">
    <property type="entry name" value="PK_Tyr_Ser-Thr"/>
    <property type="match status" value="1"/>
</dbReference>
<dbReference type="InterPro" id="IPR001245">
    <property type="entry name" value="Ser-Thr/Tyr_kinase_cat_dom"/>
</dbReference>
<keyword evidence="17" id="KW-0418">Kinase</keyword>
<keyword evidence="14" id="KW-0732">Signal</keyword>
<evidence type="ECO:0000256" key="9">
    <source>
        <dbReference type="ARBA" id="ARBA00022527"/>
    </source>
</evidence>
<dbReference type="Gene3D" id="3.30.200.20">
    <property type="entry name" value="Phosphorylase Kinase, domain 1"/>
    <property type="match status" value="1"/>
</dbReference>
<evidence type="ECO:0000256" key="27">
    <source>
        <dbReference type="ARBA" id="ARBA00048679"/>
    </source>
</evidence>
<dbReference type="SMART" id="SM00369">
    <property type="entry name" value="LRR_TYP"/>
    <property type="match status" value="15"/>
</dbReference>
<evidence type="ECO:0000259" key="30">
    <source>
        <dbReference type="PROSITE" id="PS50011"/>
    </source>
</evidence>
<evidence type="ECO:0000256" key="10">
    <source>
        <dbReference type="ARBA" id="ARBA00022553"/>
    </source>
</evidence>
<keyword evidence="21 29" id="KW-0472">Membrane</keyword>
<evidence type="ECO:0000256" key="29">
    <source>
        <dbReference type="SAM" id="Phobius"/>
    </source>
</evidence>
<sequence length="1352" mass="149806">MRNQSYSINCLCSAIRWENIVFLCILDSNLAHAYDSVVEESFTLAFIRVNLYLMVMLHMAKIVMLHHVWALLEEKILFNLTKRGTAARIDNGWWKGFIATNLWKKLKASSTLITFLRDPRAGFYLLRLEYHYPVRKRVDSCIQLMAKLCSLVIILSASLFLKFLACLATSRKNMSTDESALLALKSSITLDPYLMVNNWSTSSSICNWVGVTCDGFHGRVKALNLSNMALQGTISPQFGNLSFLVELDLQGNSFYGELPQQFFLLHRLKLLDLSNNHFVGQISSGIGHLSELQYLNLGSNNFTGFIPQSISNLSYLEYLNCSLNFLSGTLPPAIGQLRRLKILELRNNTLSGTIPHTVSNLSSLEDIRLSYNSFSGEIPKGIGDLPLLRRINAEYNQLSGNIPSTIFNSSLLQHLNLGQNNLSATLPSNICEGLPKLRLLYLYNNGFSGEIPTVWHQCNELEDLELSFNSFNKGRIPAGIGNLTNLQYLYLYSNNLQGEIPFSLFNISSLREVELQKNNLNGSLPRKMCNRLPQLDYFALRGNQIEGSIPRSIGNCTVLNVLYLGDNNFTGSIPMEIGNLDQLVFLALGNNRLSGPIPSELFNISTLSILYLARNSLSGIIPSDMGSALPNLQEVYIYANKLVGSIPNGISNASKLTAFDFSDNQFSGIIPNVFGDLTLLQWLGLAVNNLTTDDSNEFTLLNSLTSCRYLTYLDVSKNSLLTRLPKSIGNLSNSLEYFMADACGIHGNVPLEIGNITNLVRLSLNWNDINGTLPATIKELHSLQFLGLDSNTLHGSIIDELCEMRTLSELYLPNNKLSGALPQCLGNMTSLRKLYMGSNKLNSEIPPSFWSLVDILEVNLSSNAISGNLPPEIGHLRAIVLLDLSRNEISSNIPPTISFLKTLQNLSLAHNKLEGAIPESLGQMVSLNFLDLSQNLLSGVIPKSLESLANLQYINFSYNRLQGEIPTGGPFTNFTAQSFMHNDALCGDPRLKVPPCGKQVRRRSKKKLLLIKFMVPIIVSIILVVACIIVLQRKRKNTENPVERDLSTLGVPRRISYYELVQASGGFGESNLLGKGSFGSVYQGILSGGMMVAIKVFDLDKESISGSFETECNALRNLRHRNLVKIISSCSNVDFKSLVMELMSNGSVDKWLYSDNYCLDVLQRLNIMIDVACALEYLHHGSSMPVVHCDLKPSNVLLDENMVAHVSDFGIAKLLDEGQSKTLTQTLATLGYVAPEYGSKGIVSIKGDVYSYGIMLMEIFTRKKPTDDMFVAGLSLKSWIGTSMPNLVMEVVDSNLVQRHGEQVKNALDHISAIFRVAMSCCTDSPEARINMTDVMAALTKIKTSFTQGVES</sequence>
<evidence type="ECO:0000256" key="2">
    <source>
        <dbReference type="ARBA" id="ARBA00004170"/>
    </source>
</evidence>
<evidence type="ECO:0000256" key="6">
    <source>
        <dbReference type="ARBA" id="ARBA00022475"/>
    </source>
</evidence>
<dbReference type="InterPro" id="IPR032675">
    <property type="entry name" value="LRR_dom_sf"/>
</dbReference>
<dbReference type="PANTHER" id="PTHR48056">
    <property type="entry name" value="LRR RECEPTOR-LIKE SERINE/THREONINE-PROTEIN KINASE-RELATED"/>
    <property type="match status" value="1"/>
</dbReference>
<evidence type="ECO:0000256" key="28">
    <source>
        <dbReference type="PROSITE-ProRule" id="PRU10141"/>
    </source>
</evidence>
<dbReference type="SUPFAM" id="SSF56112">
    <property type="entry name" value="Protein kinase-like (PK-like)"/>
    <property type="match status" value="1"/>
</dbReference>
<evidence type="ECO:0000256" key="23">
    <source>
        <dbReference type="ARBA" id="ARBA00023170"/>
    </source>
</evidence>
<feature type="transmembrane region" description="Helical" evidence="29">
    <location>
        <begin position="1009"/>
        <end position="1031"/>
    </location>
</feature>
<dbReference type="FunFam" id="1.10.510.10:FF:000358">
    <property type="entry name" value="Putative leucine-rich repeat receptor-like serine/threonine-protein kinase"/>
    <property type="match status" value="1"/>
</dbReference>
<dbReference type="InterPro" id="IPR008271">
    <property type="entry name" value="Ser/Thr_kinase_AS"/>
</dbReference>
<evidence type="ECO:0000256" key="3">
    <source>
        <dbReference type="ARBA" id="ARBA00004191"/>
    </source>
</evidence>
<keyword evidence="10" id="KW-0597">Phosphoprotein</keyword>
<comment type="similarity">
    <text evidence="4">Belongs to the protein kinase superfamily. Ser/Thr protein kinase family.</text>
</comment>
<feature type="domain" description="Protein kinase" evidence="30">
    <location>
        <begin position="1067"/>
        <end position="1347"/>
    </location>
</feature>
<evidence type="ECO:0000256" key="19">
    <source>
        <dbReference type="ARBA" id="ARBA00022840"/>
    </source>
</evidence>
<keyword evidence="16 28" id="KW-0547">Nucleotide-binding</keyword>
<evidence type="ECO:0000256" key="22">
    <source>
        <dbReference type="ARBA" id="ARBA00023157"/>
    </source>
</evidence>
<evidence type="ECO:0000256" key="8">
    <source>
        <dbReference type="ARBA" id="ARBA00022525"/>
    </source>
</evidence>
<dbReference type="FunFam" id="3.80.10.10:FF:000299">
    <property type="entry name" value="Piriformospora indica-insensitive protein 2"/>
    <property type="match status" value="1"/>
</dbReference>
<dbReference type="SUPFAM" id="SSF52058">
    <property type="entry name" value="L domain-like"/>
    <property type="match status" value="2"/>
</dbReference>
<evidence type="ECO:0000313" key="32">
    <source>
        <dbReference type="Proteomes" id="UP001367508"/>
    </source>
</evidence>
<dbReference type="Proteomes" id="UP001367508">
    <property type="component" value="Unassembled WGS sequence"/>
</dbReference>
<dbReference type="PROSITE" id="PS50011">
    <property type="entry name" value="PROTEIN_KINASE_DOM"/>
    <property type="match status" value="1"/>
</dbReference>
<dbReference type="GO" id="GO:0009653">
    <property type="term" value="P:anatomical structure morphogenesis"/>
    <property type="evidence" value="ECO:0007669"/>
    <property type="project" value="UniProtKB-ARBA"/>
</dbReference>
<evidence type="ECO:0000256" key="26">
    <source>
        <dbReference type="ARBA" id="ARBA00047899"/>
    </source>
</evidence>
<dbReference type="GO" id="GO:0099402">
    <property type="term" value="P:plant organ development"/>
    <property type="evidence" value="ECO:0007669"/>
    <property type="project" value="UniProtKB-ARBA"/>
</dbReference>
<dbReference type="FunFam" id="3.80.10.10:FF:000400">
    <property type="entry name" value="Nuclear pore complex protein NUP107"/>
    <property type="match status" value="1"/>
</dbReference>
<accession>A0AAN9PR22</accession>
<dbReference type="Pfam" id="PF13855">
    <property type="entry name" value="LRR_8"/>
    <property type="match status" value="1"/>
</dbReference>
<keyword evidence="8" id="KW-0964">Secreted</keyword>
<feature type="transmembrane region" description="Helical" evidence="29">
    <location>
        <begin position="51"/>
        <end position="72"/>
    </location>
</feature>
<keyword evidence="7" id="KW-0134">Cell wall</keyword>
<keyword evidence="32" id="KW-1185">Reference proteome</keyword>
<keyword evidence="12" id="KW-0808">Transferase</keyword>
<dbReference type="InterPro" id="IPR011009">
    <property type="entry name" value="Kinase-like_dom_sf"/>
</dbReference>
<keyword evidence="15" id="KW-0677">Repeat</keyword>
<dbReference type="GO" id="GO:0005524">
    <property type="term" value="F:ATP binding"/>
    <property type="evidence" value="ECO:0007669"/>
    <property type="project" value="UniProtKB-UniRule"/>
</dbReference>
<evidence type="ECO:0000256" key="21">
    <source>
        <dbReference type="ARBA" id="ARBA00023136"/>
    </source>
</evidence>
<keyword evidence="9" id="KW-0723">Serine/threonine-protein kinase</keyword>
<evidence type="ECO:0000313" key="31">
    <source>
        <dbReference type="EMBL" id="KAK7306513.1"/>
    </source>
</evidence>
<name>A0AAN9PR22_CANGL</name>
<keyword evidence="18" id="KW-0611">Plant defense</keyword>
<dbReference type="SMART" id="SM00220">
    <property type="entry name" value="S_TKc"/>
    <property type="match status" value="1"/>
</dbReference>
<comment type="catalytic activity">
    <reaction evidence="26">
        <text>L-threonyl-[protein] + ATP = O-phospho-L-threonyl-[protein] + ADP + H(+)</text>
        <dbReference type="Rhea" id="RHEA:46608"/>
        <dbReference type="Rhea" id="RHEA-COMP:11060"/>
        <dbReference type="Rhea" id="RHEA-COMP:11605"/>
        <dbReference type="ChEBI" id="CHEBI:15378"/>
        <dbReference type="ChEBI" id="CHEBI:30013"/>
        <dbReference type="ChEBI" id="CHEBI:30616"/>
        <dbReference type="ChEBI" id="CHEBI:61977"/>
        <dbReference type="ChEBI" id="CHEBI:456216"/>
        <dbReference type="EC" id="2.7.11.1"/>
    </reaction>
</comment>
<evidence type="ECO:0000256" key="14">
    <source>
        <dbReference type="ARBA" id="ARBA00022729"/>
    </source>
</evidence>
<evidence type="ECO:0000256" key="20">
    <source>
        <dbReference type="ARBA" id="ARBA00022989"/>
    </source>
</evidence>
<reference evidence="31 32" key="1">
    <citation type="submission" date="2024-01" db="EMBL/GenBank/DDBJ databases">
        <title>The genomes of 5 underutilized Papilionoideae crops provide insights into root nodulation and disease resistanc.</title>
        <authorList>
            <person name="Jiang F."/>
        </authorList>
    </citation>
    <scope>NUCLEOTIDE SEQUENCE [LARGE SCALE GENOMIC DNA]</scope>
    <source>
        <strain evidence="31">LVBAO_FW01</strain>
        <tissue evidence="31">Leaves</tissue>
    </source>
</reference>
<dbReference type="EC" id="2.7.11.1" evidence="5"/>
<dbReference type="Pfam" id="PF08263">
    <property type="entry name" value="LRRNT_2"/>
    <property type="match status" value="1"/>
</dbReference>
<dbReference type="Gene3D" id="3.80.10.10">
    <property type="entry name" value="Ribonuclease Inhibitor"/>
    <property type="match status" value="6"/>
</dbReference>
<dbReference type="FunFam" id="3.80.10.10:FF:000095">
    <property type="entry name" value="LRR receptor-like serine/threonine-protein kinase GSO1"/>
    <property type="match status" value="2"/>
</dbReference>
<comment type="caution">
    <text evidence="31">The sequence shown here is derived from an EMBL/GenBank/DDBJ whole genome shotgun (WGS) entry which is preliminary data.</text>
</comment>
<keyword evidence="19 28" id="KW-0067">ATP-binding</keyword>
<dbReference type="PROSITE" id="PS00108">
    <property type="entry name" value="PROTEIN_KINASE_ST"/>
    <property type="match status" value="1"/>
</dbReference>
<dbReference type="GO" id="GO:0004674">
    <property type="term" value="F:protein serine/threonine kinase activity"/>
    <property type="evidence" value="ECO:0007669"/>
    <property type="project" value="UniProtKB-KW"/>
</dbReference>
<dbReference type="InterPro" id="IPR003591">
    <property type="entry name" value="Leu-rich_rpt_typical-subtyp"/>
</dbReference>
<keyword evidence="22" id="KW-1015">Disulfide bond</keyword>
<dbReference type="PROSITE" id="PS00107">
    <property type="entry name" value="PROTEIN_KINASE_ATP"/>
    <property type="match status" value="1"/>
</dbReference>
<comment type="similarity">
    <text evidence="25">Belongs to the polygalacturonase-inhibiting protein family.</text>
</comment>
<evidence type="ECO:0000256" key="7">
    <source>
        <dbReference type="ARBA" id="ARBA00022512"/>
    </source>
</evidence>
<dbReference type="Pfam" id="PF00560">
    <property type="entry name" value="LRR_1"/>
    <property type="match status" value="4"/>
</dbReference>
<evidence type="ECO:0000256" key="5">
    <source>
        <dbReference type="ARBA" id="ARBA00012513"/>
    </source>
</evidence>
<organism evidence="31 32">
    <name type="scientific">Canavalia gladiata</name>
    <name type="common">Sword bean</name>
    <name type="synonym">Dolichos gladiatus</name>
    <dbReference type="NCBI Taxonomy" id="3824"/>
    <lineage>
        <taxon>Eukaryota</taxon>
        <taxon>Viridiplantae</taxon>
        <taxon>Streptophyta</taxon>
        <taxon>Embryophyta</taxon>
        <taxon>Tracheophyta</taxon>
        <taxon>Spermatophyta</taxon>
        <taxon>Magnoliopsida</taxon>
        <taxon>eudicotyledons</taxon>
        <taxon>Gunneridae</taxon>
        <taxon>Pentapetalae</taxon>
        <taxon>rosids</taxon>
        <taxon>fabids</taxon>
        <taxon>Fabales</taxon>
        <taxon>Fabaceae</taxon>
        <taxon>Papilionoideae</taxon>
        <taxon>50 kb inversion clade</taxon>
        <taxon>NPAAA clade</taxon>
        <taxon>indigoferoid/millettioid clade</taxon>
        <taxon>Phaseoleae</taxon>
        <taxon>Canavalia</taxon>
    </lineage>
</organism>
<gene>
    <name evidence="31" type="ORF">VNO77_44460</name>
</gene>
<evidence type="ECO:0000256" key="17">
    <source>
        <dbReference type="ARBA" id="ARBA00022777"/>
    </source>
</evidence>
<evidence type="ECO:0000256" key="13">
    <source>
        <dbReference type="ARBA" id="ARBA00022692"/>
    </source>
</evidence>
<evidence type="ECO:0000256" key="25">
    <source>
        <dbReference type="ARBA" id="ARBA00038043"/>
    </source>
</evidence>
<feature type="binding site" evidence="28">
    <location>
        <position position="1095"/>
    </location>
    <ligand>
        <name>ATP</name>
        <dbReference type="ChEBI" id="CHEBI:30616"/>
    </ligand>
</feature>
<keyword evidence="23" id="KW-0675">Receptor</keyword>
<keyword evidence="20 29" id="KW-1133">Transmembrane helix</keyword>
<dbReference type="Pfam" id="PF23598">
    <property type="entry name" value="LRR_14"/>
    <property type="match status" value="2"/>
</dbReference>
<dbReference type="InterPro" id="IPR017441">
    <property type="entry name" value="Protein_kinase_ATP_BS"/>
</dbReference>
<dbReference type="GO" id="GO:0005886">
    <property type="term" value="C:plasma membrane"/>
    <property type="evidence" value="ECO:0007669"/>
    <property type="project" value="UniProtKB-SubCell"/>
</dbReference>
<evidence type="ECO:0000256" key="15">
    <source>
        <dbReference type="ARBA" id="ARBA00022737"/>
    </source>
</evidence>
<keyword evidence="6" id="KW-1003">Cell membrane</keyword>
<keyword evidence="24" id="KW-0325">Glycoprotein</keyword>
<dbReference type="InterPro" id="IPR001611">
    <property type="entry name" value="Leu-rich_rpt"/>
</dbReference>
<proteinExistence type="inferred from homology"/>
<evidence type="ECO:0000256" key="16">
    <source>
        <dbReference type="ARBA" id="ARBA00022741"/>
    </source>
</evidence>
<dbReference type="FunFam" id="3.30.200.20:FF:000661">
    <property type="entry name" value="Serine-threonine protein kinase plant-type"/>
    <property type="match status" value="1"/>
</dbReference>
<evidence type="ECO:0000256" key="18">
    <source>
        <dbReference type="ARBA" id="ARBA00022821"/>
    </source>
</evidence>
<dbReference type="SMART" id="SM00365">
    <property type="entry name" value="LRR_SD22"/>
    <property type="match status" value="9"/>
</dbReference>
<dbReference type="PANTHER" id="PTHR48056:SF73">
    <property type="entry name" value="LRR RECEPTOR-LIKE SERINE_THREONINE-PROTEIN KINASE EFR"/>
    <property type="match status" value="1"/>
</dbReference>
<keyword evidence="13 29" id="KW-0812">Transmembrane</keyword>
<dbReference type="InterPro" id="IPR050647">
    <property type="entry name" value="Plant_LRR-RLKs"/>
</dbReference>
<dbReference type="InterPro" id="IPR013210">
    <property type="entry name" value="LRR_N_plant-typ"/>
</dbReference>
<comment type="catalytic activity">
    <reaction evidence="27">
        <text>L-seryl-[protein] + ATP = O-phospho-L-seryl-[protein] + ADP + H(+)</text>
        <dbReference type="Rhea" id="RHEA:17989"/>
        <dbReference type="Rhea" id="RHEA-COMP:9863"/>
        <dbReference type="Rhea" id="RHEA-COMP:11604"/>
        <dbReference type="ChEBI" id="CHEBI:15378"/>
        <dbReference type="ChEBI" id="CHEBI:29999"/>
        <dbReference type="ChEBI" id="CHEBI:30616"/>
        <dbReference type="ChEBI" id="CHEBI:83421"/>
        <dbReference type="ChEBI" id="CHEBI:456216"/>
        <dbReference type="EC" id="2.7.11.1"/>
    </reaction>
</comment>
<keyword evidence="11" id="KW-0433">Leucine-rich repeat</keyword>
<dbReference type="InterPro" id="IPR000719">
    <property type="entry name" value="Prot_kinase_dom"/>
</dbReference>
<evidence type="ECO:0000256" key="1">
    <source>
        <dbReference type="ARBA" id="ARBA00004162"/>
    </source>
</evidence>